<dbReference type="Pfam" id="PF02597">
    <property type="entry name" value="ThiS"/>
    <property type="match status" value="1"/>
</dbReference>
<dbReference type="InterPro" id="IPR012675">
    <property type="entry name" value="Beta-grasp_dom_sf"/>
</dbReference>
<gene>
    <name evidence="1" type="primary">thiS</name>
    <name evidence="1" type="ORF">ABS311_05890</name>
</gene>
<dbReference type="InterPro" id="IPR010035">
    <property type="entry name" value="Thi_S"/>
</dbReference>
<sequence>MNVTINGQPAEFSDGLSLLDVVVQHGAQAPFALAVNGQFIPKSQHAETQIKTQDSIEILSPVQGG</sequence>
<organism evidence="1 2">
    <name type="scientific">Catenovulum sediminis</name>
    <dbReference type="NCBI Taxonomy" id="1740262"/>
    <lineage>
        <taxon>Bacteria</taxon>
        <taxon>Pseudomonadati</taxon>
        <taxon>Pseudomonadota</taxon>
        <taxon>Gammaproteobacteria</taxon>
        <taxon>Alteromonadales</taxon>
        <taxon>Alteromonadaceae</taxon>
        <taxon>Catenovulum</taxon>
    </lineage>
</organism>
<dbReference type="CDD" id="cd00565">
    <property type="entry name" value="Ubl_ThiS"/>
    <property type="match status" value="1"/>
</dbReference>
<comment type="caution">
    <text evidence="1">The sequence shown here is derived from an EMBL/GenBank/DDBJ whole genome shotgun (WGS) entry which is preliminary data.</text>
</comment>
<dbReference type="SUPFAM" id="SSF54285">
    <property type="entry name" value="MoaD/ThiS"/>
    <property type="match status" value="1"/>
</dbReference>
<name>A0ABV1REQ8_9ALTE</name>
<reference evidence="1 2" key="1">
    <citation type="submission" date="2024-06" db="EMBL/GenBank/DDBJ databases">
        <authorList>
            <person name="Chen R.Y."/>
        </authorList>
    </citation>
    <scope>NUCLEOTIDE SEQUENCE [LARGE SCALE GENOMIC DNA]</scope>
    <source>
        <strain evidence="1 2">D2</strain>
    </source>
</reference>
<evidence type="ECO:0000313" key="2">
    <source>
        <dbReference type="Proteomes" id="UP001467690"/>
    </source>
</evidence>
<keyword evidence="2" id="KW-1185">Reference proteome</keyword>
<dbReference type="EMBL" id="JBELOE010000116">
    <property type="protein sequence ID" value="MER2491409.1"/>
    <property type="molecule type" value="Genomic_DNA"/>
</dbReference>
<protein>
    <submittedName>
        <fullName evidence="1">Sulfur carrier protein ThiS</fullName>
    </submittedName>
</protein>
<accession>A0ABV1REQ8</accession>
<dbReference type="InterPro" id="IPR016155">
    <property type="entry name" value="Mopterin_synth/thiamin_S_b"/>
</dbReference>
<dbReference type="Proteomes" id="UP001467690">
    <property type="component" value="Unassembled WGS sequence"/>
</dbReference>
<dbReference type="PANTHER" id="PTHR34472:SF1">
    <property type="entry name" value="SULFUR CARRIER PROTEIN THIS"/>
    <property type="match status" value="1"/>
</dbReference>
<dbReference type="NCBIfam" id="TIGR01683">
    <property type="entry name" value="thiS"/>
    <property type="match status" value="1"/>
</dbReference>
<dbReference type="RefSeq" id="WP_143871651.1">
    <property type="nucleotide sequence ID" value="NZ_CP041660.1"/>
</dbReference>
<dbReference type="InterPro" id="IPR003749">
    <property type="entry name" value="ThiS/MoaD-like"/>
</dbReference>
<dbReference type="PANTHER" id="PTHR34472">
    <property type="entry name" value="SULFUR CARRIER PROTEIN THIS"/>
    <property type="match status" value="1"/>
</dbReference>
<evidence type="ECO:0000313" key="1">
    <source>
        <dbReference type="EMBL" id="MER2491409.1"/>
    </source>
</evidence>
<proteinExistence type="predicted"/>
<dbReference type="Gene3D" id="3.10.20.30">
    <property type="match status" value="1"/>
</dbReference>